<comment type="subcellular location">
    <subcellularLocation>
        <location evidence="1 8">Cell outer membrane</location>
        <topology evidence="1 8">Multi-pass membrane protein</topology>
    </subcellularLocation>
</comment>
<evidence type="ECO:0000256" key="10">
    <source>
        <dbReference type="SAM" id="SignalP"/>
    </source>
</evidence>
<dbReference type="InterPro" id="IPR039426">
    <property type="entry name" value="TonB-dep_rcpt-like"/>
</dbReference>
<evidence type="ECO:0000313" key="13">
    <source>
        <dbReference type="EMBL" id="SIS43503.1"/>
    </source>
</evidence>
<dbReference type="InterPro" id="IPR037066">
    <property type="entry name" value="Plug_dom_sf"/>
</dbReference>
<keyword evidence="10" id="KW-0732">Signal</keyword>
<dbReference type="Pfam" id="PF07715">
    <property type="entry name" value="Plug"/>
    <property type="match status" value="1"/>
</dbReference>
<dbReference type="PANTHER" id="PTHR40980">
    <property type="entry name" value="PLUG DOMAIN-CONTAINING PROTEIN"/>
    <property type="match status" value="1"/>
</dbReference>
<accession>A0A1N7J2D4</accession>
<evidence type="ECO:0000256" key="6">
    <source>
        <dbReference type="ARBA" id="ARBA00023136"/>
    </source>
</evidence>
<keyword evidence="5 9" id="KW-0798">TonB box</keyword>
<dbReference type="NCBIfam" id="TIGR01782">
    <property type="entry name" value="TonB-Xanth-Caul"/>
    <property type="match status" value="1"/>
</dbReference>
<dbReference type="Gene3D" id="2.40.170.20">
    <property type="entry name" value="TonB-dependent receptor, beta-barrel domain"/>
    <property type="match status" value="1"/>
</dbReference>
<name>A0A1N7J2D4_9GAMM</name>
<feature type="signal peptide" evidence="10">
    <location>
        <begin position="1"/>
        <end position="22"/>
    </location>
</feature>
<gene>
    <name evidence="13" type="ORF">SAMN05421686_101283</name>
</gene>
<evidence type="ECO:0000256" key="4">
    <source>
        <dbReference type="ARBA" id="ARBA00022692"/>
    </source>
</evidence>
<evidence type="ECO:0000256" key="9">
    <source>
        <dbReference type="RuleBase" id="RU003357"/>
    </source>
</evidence>
<comment type="similarity">
    <text evidence="8 9">Belongs to the TonB-dependent receptor family.</text>
</comment>
<organism evidence="13 14">
    <name type="scientific">Thalassolituus maritimus</name>
    <dbReference type="NCBI Taxonomy" id="484498"/>
    <lineage>
        <taxon>Bacteria</taxon>
        <taxon>Pseudomonadati</taxon>
        <taxon>Pseudomonadota</taxon>
        <taxon>Gammaproteobacteria</taxon>
        <taxon>Oceanospirillales</taxon>
        <taxon>Oceanospirillaceae</taxon>
        <taxon>Thalassolituus</taxon>
    </lineage>
</organism>
<dbReference type="EMBL" id="FTOH01000001">
    <property type="protein sequence ID" value="SIS43503.1"/>
    <property type="molecule type" value="Genomic_DNA"/>
</dbReference>
<dbReference type="SUPFAM" id="SSF56935">
    <property type="entry name" value="Porins"/>
    <property type="match status" value="1"/>
</dbReference>
<keyword evidence="13" id="KW-0675">Receptor</keyword>
<dbReference type="InterPro" id="IPR000531">
    <property type="entry name" value="Beta-barrel_TonB"/>
</dbReference>
<evidence type="ECO:0000256" key="7">
    <source>
        <dbReference type="ARBA" id="ARBA00023237"/>
    </source>
</evidence>
<dbReference type="GO" id="GO:0009279">
    <property type="term" value="C:cell outer membrane"/>
    <property type="evidence" value="ECO:0007669"/>
    <property type="project" value="UniProtKB-SubCell"/>
</dbReference>
<feature type="chain" id="PRO_5009942897" evidence="10">
    <location>
        <begin position="23"/>
        <end position="835"/>
    </location>
</feature>
<evidence type="ECO:0000256" key="8">
    <source>
        <dbReference type="PROSITE-ProRule" id="PRU01360"/>
    </source>
</evidence>
<evidence type="ECO:0000256" key="2">
    <source>
        <dbReference type="ARBA" id="ARBA00022448"/>
    </source>
</evidence>
<feature type="domain" description="TonB-dependent receptor plug" evidence="12">
    <location>
        <begin position="57"/>
        <end position="158"/>
    </location>
</feature>
<evidence type="ECO:0000313" key="14">
    <source>
        <dbReference type="Proteomes" id="UP000185639"/>
    </source>
</evidence>
<keyword evidence="6 8" id="KW-0472">Membrane</keyword>
<dbReference type="InterPro" id="IPR036942">
    <property type="entry name" value="Beta-barrel_TonB_sf"/>
</dbReference>
<dbReference type="AlphaFoldDB" id="A0A1N7J2D4"/>
<proteinExistence type="inferred from homology"/>
<evidence type="ECO:0000256" key="1">
    <source>
        <dbReference type="ARBA" id="ARBA00004571"/>
    </source>
</evidence>
<protein>
    <submittedName>
        <fullName evidence="13">TonB-dependent receptor</fullName>
    </submittedName>
</protein>
<dbReference type="PROSITE" id="PS52016">
    <property type="entry name" value="TONB_DEPENDENT_REC_3"/>
    <property type="match status" value="1"/>
</dbReference>
<evidence type="ECO:0000256" key="3">
    <source>
        <dbReference type="ARBA" id="ARBA00022452"/>
    </source>
</evidence>
<reference evidence="14" key="1">
    <citation type="submission" date="2017-01" db="EMBL/GenBank/DDBJ databases">
        <authorList>
            <person name="Varghese N."/>
            <person name="Submissions S."/>
        </authorList>
    </citation>
    <scope>NUCLEOTIDE SEQUENCE [LARGE SCALE GENOMIC DNA]</scope>
    <source>
        <strain evidence="14">DSM 24913</strain>
    </source>
</reference>
<keyword evidence="2 8" id="KW-0813">Transport</keyword>
<dbReference type="STRING" id="484498.SAMN05421686_101283"/>
<dbReference type="Proteomes" id="UP000185639">
    <property type="component" value="Unassembled WGS sequence"/>
</dbReference>
<dbReference type="InterPro" id="IPR012910">
    <property type="entry name" value="Plug_dom"/>
</dbReference>
<evidence type="ECO:0000256" key="5">
    <source>
        <dbReference type="ARBA" id="ARBA00023077"/>
    </source>
</evidence>
<dbReference type="RefSeq" id="WP_076513714.1">
    <property type="nucleotide sequence ID" value="NZ_FTOH01000001.1"/>
</dbReference>
<evidence type="ECO:0000259" key="12">
    <source>
        <dbReference type="Pfam" id="PF07715"/>
    </source>
</evidence>
<keyword evidence="3 8" id="KW-1134">Transmembrane beta strand</keyword>
<dbReference type="InterPro" id="IPR010104">
    <property type="entry name" value="TonB_rcpt_bac"/>
</dbReference>
<keyword evidence="7 8" id="KW-0998">Cell outer membrane</keyword>
<dbReference type="PANTHER" id="PTHR40980:SF4">
    <property type="entry name" value="TONB-DEPENDENT RECEPTOR-LIKE BETA-BARREL DOMAIN-CONTAINING PROTEIN"/>
    <property type="match status" value="1"/>
</dbReference>
<dbReference type="CDD" id="cd01347">
    <property type="entry name" value="ligand_gated_channel"/>
    <property type="match status" value="1"/>
</dbReference>
<evidence type="ECO:0000259" key="11">
    <source>
        <dbReference type="Pfam" id="PF00593"/>
    </source>
</evidence>
<sequence>MTFRTVPLVAAIALLSSGEALADQNPSTTEKNADDEIVVVGQAARMQRALERERLADNTISAVDSDAIGELPDANAAEALQRIPGLSIERDQGEGRFVRIRGVGAELNAVTVNGVQVPAPEAGSRAVALDVIPSTLLSSLTVTKTLTPDMDANAIGGTVDIKSISALDKEGAFATAKAEAAYDEQSENTNPSLAVSAGNAFELDGEKRLGVALALSWDDRDFGSDNVETGGGWDLEEDPAVLDEIEMREYSINRERVGAALNLELELNKDHRFYMNNLYSRFSDEEQRLAIVSEFSEGVTAGTEIDGAVARELKDREETQTIMSSVVGGEHFLGDWIVEYKLGASKASEDEPDGIAGAVFESSADITGLSFGNSRRPVVSGPAAFYDPAQFELTEIESESNLTEDIQRQAQLDISRDLLINERFATIKGGAKAVKRRKTQDGDVWVYEDFGAASTSMADYAEGDRGYSLGQFGPGINKDSVRNLMSGLDRDAAYDEEESTLADYSINENITAAYLMGSMDVTNDLHVIAGVRHEMTDTELKGNALTADDELIRTETDNDYSHTLPALLTRWNINRSTQMRAAWTNSVVRPTFEQMSPNFTDDGEEAEMGNPELDALESANFDLGISHYMGSTSVVSAALFYKDISNFIYESDIAGSTGYEDYDEVITFQNGDDAALKGLELAFSHQFSSLPAPFNGLLMSANATFTSSDATVSGFVDGELTERDIQLPNQSDVTGNFIVGYENDVYSVRLATNYKSEYLAEVNSLENDLSDVYQSSQTQMDLNAAYNATENLKVTFEIANLTDEPYYSYQNKERYNAQYEDYGPTYRLGVRFTNF</sequence>
<feature type="domain" description="TonB-dependent receptor-like beta-barrel" evidence="11">
    <location>
        <begin position="457"/>
        <end position="801"/>
    </location>
</feature>
<dbReference type="Gene3D" id="2.170.130.10">
    <property type="entry name" value="TonB-dependent receptor, plug domain"/>
    <property type="match status" value="1"/>
</dbReference>
<dbReference type="Pfam" id="PF00593">
    <property type="entry name" value="TonB_dep_Rec_b-barrel"/>
    <property type="match status" value="1"/>
</dbReference>
<keyword evidence="14" id="KW-1185">Reference proteome</keyword>
<keyword evidence="4 8" id="KW-0812">Transmembrane</keyword>